<dbReference type="Proteomes" id="UP000824088">
    <property type="component" value="Unassembled WGS sequence"/>
</dbReference>
<feature type="domain" description="Helicase ATP-binding" evidence="1">
    <location>
        <begin position="168"/>
        <end position="338"/>
    </location>
</feature>
<dbReference type="GO" id="GO:0005524">
    <property type="term" value="F:ATP binding"/>
    <property type="evidence" value="ECO:0007669"/>
    <property type="project" value="InterPro"/>
</dbReference>
<dbReference type="SUPFAM" id="SSF52540">
    <property type="entry name" value="P-loop containing nucleoside triphosphate hydrolases"/>
    <property type="match status" value="1"/>
</dbReference>
<dbReference type="EMBL" id="DVMN01000114">
    <property type="protein sequence ID" value="HIU21832.1"/>
    <property type="molecule type" value="Genomic_DNA"/>
</dbReference>
<dbReference type="Pfam" id="PF07669">
    <property type="entry name" value="Eco57I"/>
    <property type="match status" value="1"/>
</dbReference>
<organism evidence="2 3">
    <name type="scientific">Candidatus Limadaptatus stercorigallinarum</name>
    <dbReference type="NCBI Taxonomy" id="2840845"/>
    <lineage>
        <taxon>Bacteria</taxon>
        <taxon>Bacillati</taxon>
        <taxon>Bacillota</taxon>
        <taxon>Clostridia</taxon>
        <taxon>Eubacteriales</taxon>
        <taxon>Candidatus Limadaptatus</taxon>
    </lineage>
</organism>
<dbReference type="PROSITE" id="PS00092">
    <property type="entry name" value="N6_MTASE"/>
    <property type="match status" value="1"/>
</dbReference>
<dbReference type="InterPro" id="IPR050742">
    <property type="entry name" value="Helicase_Restrict-Modif_Enz"/>
</dbReference>
<dbReference type="GO" id="GO:0009007">
    <property type="term" value="F:site-specific DNA-methyltransferase (adenine-specific) activity"/>
    <property type="evidence" value="ECO:0007669"/>
    <property type="project" value="UniProtKB-EC"/>
</dbReference>
<name>A0A9D1L3B9_9FIRM</name>
<evidence type="ECO:0000259" key="1">
    <source>
        <dbReference type="PROSITE" id="PS51192"/>
    </source>
</evidence>
<dbReference type="GO" id="GO:0005829">
    <property type="term" value="C:cytosol"/>
    <property type="evidence" value="ECO:0007669"/>
    <property type="project" value="TreeGrafter"/>
</dbReference>
<comment type="caution">
    <text evidence="2">The sequence shown here is derived from an EMBL/GenBank/DDBJ whole genome shotgun (WGS) entry which is preliminary data.</text>
</comment>
<dbReference type="InterPro" id="IPR029063">
    <property type="entry name" value="SAM-dependent_MTases_sf"/>
</dbReference>
<dbReference type="GO" id="GO:0032259">
    <property type="term" value="P:methylation"/>
    <property type="evidence" value="ECO:0007669"/>
    <property type="project" value="UniProtKB-KW"/>
</dbReference>
<accession>A0A9D1L3B9</accession>
<evidence type="ECO:0000313" key="3">
    <source>
        <dbReference type="Proteomes" id="UP000824088"/>
    </source>
</evidence>
<dbReference type="InterPro" id="IPR027417">
    <property type="entry name" value="P-loop_NTPase"/>
</dbReference>
<keyword evidence="2" id="KW-0808">Transferase</keyword>
<dbReference type="Pfam" id="PF04851">
    <property type="entry name" value="ResIII"/>
    <property type="match status" value="1"/>
</dbReference>
<gene>
    <name evidence="2" type="ORF">IAD51_06375</name>
</gene>
<dbReference type="InterPro" id="IPR002052">
    <property type="entry name" value="DNA_methylase_N6_adenine_CS"/>
</dbReference>
<dbReference type="PROSITE" id="PS51192">
    <property type="entry name" value="HELICASE_ATP_BIND_1"/>
    <property type="match status" value="1"/>
</dbReference>
<protein>
    <submittedName>
        <fullName evidence="2">Eco57I restriction-modification methylase domain-containing protein</fullName>
    </submittedName>
</protein>
<dbReference type="PANTHER" id="PTHR47396">
    <property type="entry name" value="TYPE I RESTRICTION ENZYME ECOKI R PROTEIN"/>
    <property type="match status" value="1"/>
</dbReference>
<evidence type="ECO:0000313" key="2">
    <source>
        <dbReference type="EMBL" id="HIU21832.1"/>
    </source>
</evidence>
<dbReference type="GO" id="GO:0016787">
    <property type="term" value="F:hydrolase activity"/>
    <property type="evidence" value="ECO:0007669"/>
    <property type="project" value="InterPro"/>
</dbReference>
<dbReference type="Gene3D" id="3.40.50.150">
    <property type="entry name" value="Vaccinia Virus protein VP39"/>
    <property type="match status" value="1"/>
</dbReference>
<dbReference type="InterPro" id="IPR014001">
    <property type="entry name" value="Helicase_ATP-bd"/>
</dbReference>
<dbReference type="GO" id="GO:0006304">
    <property type="term" value="P:DNA modification"/>
    <property type="evidence" value="ECO:0007669"/>
    <property type="project" value="InterPro"/>
</dbReference>
<dbReference type="SMART" id="SM00487">
    <property type="entry name" value="DEXDc"/>
    <property type="match status" value="1"/>
</dbReference>
<sequence>MNAFQSTFEYKLIYVFRINDDAHKGLLKIGEATCNTDKTPTDLIPNCHELNVAAKFRINQYTTTAGIAYDLLYTELAQKTVKSGDKVKTLAFRDHDVHEVLKRSGIKNHYFDTERKANEWFNVDLETAKKAISAVKENRSSLLSSEKSEGRNPIIFRPEQVEAIRKTVKKFKTGNQMLWNAKMRFGKTLTALQVAKECRFEHILILTHRPVVSDGWYDDFGKIFYDTDYVFGSKTKGEDISHLIDTDKKFVYFASMQDLRGSESVGGKFDKNDEIFLTKWDFVVIDEAHEGTLTKLGQAVIDTITDLSDNPKILRLSGTPFNLLDKFNEDEIYTWDYVMEQRAKLEWNTAHFGDPNPYATLPELQIFTYNLDKLIPGYMDVEDSAFNFREFFRTWTGNVQKDFKPMPDGALVGDFVHKADVKKFLDIMCASNDKSNYPFSTQEYREFFRHSLWILPGVKEARALSALLKEHSVFGSGAFNIVNVAGNGDEEIDSRDALDAVRKAFGDNPDETYSITLSCGRLTTGVTVSEWTAVFMLAGTFSTSASSYMQTIFRVQSPANINGKVKERCCVFDFAPDRTLKMVAEAGRLSTKTGKTDNDRKIMGEFLNFCPVISVDGSSMQPYNVDRLLQQLKKAYTDRVVRNGFDDRHIYNDNLLKLDDIELADFEALKKIVGASKQTEKVREIDINDQGFTDEEYAELERIEKKPKKERTPEDLALLEEKKKKRDNAQKAMSILRGVSIRIPLLIYGAEVPVDKEITVNNFVDLIDDSSWNEFMPTGVTKATYKKFSKYYEQDVFVAAGRQIRNMALAADELSPDERVKKIAAQFAMFKNPDKETVLTPWRVVNMHMSDCLGGYCFYNEDFTDTLEEPRFVDRGKVTADTLANTKAQILEINSKTGLYPLYVTYSIYRKRCEAVDPKELTIEKQYQLWRQTVEENVFVICKTPMAKAITKRTLLGYRKGKINAHAFDDLIMQLKEKPEQFREKILRGSFWNKENKEMKFDAVVGNPPYQETISNNDSNRSLSKQLFPEFIKLTIKLNPKYSSLITPSRWFTGEAQDGSFISLRKFVKEHNHFVSIYNYSIASNVFNNVWIAGGVNYYLYDRDYSGKVDFYTCNNVKKEKQTRDLFEEGLDIVINSGENYAILQKVRKGDFVSLTTITKGRDAFGITGKNAKNVSEAIFFDGAYELRCAHEEIRYVKKDIITKNMDIANKWKVFISKGNGGAGTLGDEKQVAILGKPYLGKAKSVCTDSLIPIGCFDTEAEALNLQKYIKTKFLRYIVGILKVSQNVYQNVYQFVPLQDFTEKSDIDWSKSVTEIDQQLYKKYNLSDEEITFIESMIKPME</sequence>
<dbReference type="InterPro" id="IPR011639">
    <property type="entry name" value="MethylTrfase_TaqI-like_dom"/>
</dbReference>
<keyword evidence="2" id="KW-0489">Methyltransferase</keyword>
<dbReference type="GO" id="GO:0003677">
    <property type="term" value="F:DNA binding"/>
    <property type="evidence" value="ECO:0007669"/>
    <property type="project" value="InterPro"/>
</dbReference>
<dbReference type="SUPFAM" id="SSF53335">
    <property type="entry name" value="S-adenosyl-L-methionine-dependent methyltransferases"/>
    <property type="match status" value="1"/>
</dbReference>
<dbReference type="InterPro" id="IPR006935">
    <property type="entry name" value="Helicase/UvrB_N"/>
</dbReference>
<dbReference type="PANTHER" id="PTHR47396:SF1">
    <property type="entry name" value="ATP-DEPENDENT HELICASE IRC3-RELATED"/>
    <property type="match status" value="1"/>
</dbReference>
<proteinExistence type="predicted"/>
<reference evidence="2" key="1">
    <citation type="submission" date="2020-10" db="EMBL/GenBank/DDBJ databases">
        <authorList>
            <person name="Gilroy R."/>
        </authorList>
    </citation>
    <scope>NUCLEOTIDE SEQUENCE</scope>
    <source>
        <strain evidence="2">1063</strain>
    </source>
</reference>
<dbReference type="Gene3D" id="3.40.50.300">
    <property type="entry name" value="P-loop containing nucleotide triphosphate hydrolases"/>
    <property type="match status" value="1"/>
</dbReference>
<reference evidence="2" key="2">
    <citation type="journal article" date="2021" name="PeerJ">
        <title>Extensive microbial diversity within the chicken gut microbiome revealed by metagenomics and culture.</title>
        <authorList>
            <person name="Gilroy R."/>
            <person name="Ravi A."/>
            <person name="Getino M."/>
            <person name="Pursley I."/>
            <person name="Horton D.L."/>
            <person name="Alikhan N.F."/>
            <person name="Baker D."/>
            <person name="Gharbi K."/>
            <person name="Hall N."/>
            <person name="Watson M."/>
            <person name="Adriaenssens E.M."/>
            <person name="Foster-Nyarko E."/>
            <person name="Jarju S."/>
            <person name="Secka A."/>
            <person name="Antonio M."/>
            <person name="Oren A."/>
            <person name="Chaudhuri R.R."/>
            <person name="La Ragione R."/>
            <person name="Hildebrand F."/>
            <person name="Pallen M.J."/>
        </authorList>
    </citation>
    <scope>NUCLEOTIDE SEQUENCE</scope>
    <source>
        <strain evidence="2">1063</strain>
    </source>
</reference>